<feature type="non-terminal residue" evidence="1">
    <location>
        <position position="1"/>
    </location>
</feature>
<organism evidence="1 2">
    <name type="scientific">Adineta steineri</name>
    <dbReference type="NCBI Taxonomy" id="433720"/>
    <lineage>
        <taxon>Eukaryota</taxon>
        <taxon>Metazoa</taxon>
        <taxon>Spiralia</taxon>
        <taxon>Gnathifera</taxon>
        <taxon>Rotifera</taxon>
        <taxon>Eurotatoria</taxon>
        <taxon>Bdelloidea</taxon>
        <taxon>Adinetida</taxon>
        <taxon>Adinetidae</taxon>
        <taxon>Adineta</taxon>
    </lineage>
</organism>
<dbReference type="Proteomes" id="UP000663845">
    <property type="component" value="Unassembled WGS sequence"/>
</dbReference>
<reference evidence="1" key="1">
    <citation type="submission" date="2021-02" db="EMBL/GenBank/DDBJ databases">
        <authorList>
            <person name="Nowell W R."/>
        </authorList>
    </citation>
    <scope>NUCLEOTIDE SEQUENCE</scope>
</reference>
<name>A0A815DJM1_9BILA</name>
<accession>A0A815DJM1</accession>
<evidence type="ECO:0000313" key="1">
    <source>
        <dbReference type="EMBL" id="CAF1302462.1"/>
    </source>
</evidence>
<protein>
    <submittedName>
        <fullName evidence="1">Uncharacterized protein</fullName>
    </submittedName>
</protein>
<dbReference type="AlphaFoldDB" id="A0A815DJM1"/>
<gene>
    <name evidence="1" type="ORF">JYZ213_LOCUS32392</name>
</gene>
<dbReference type="SUPFAM" id="SSF52266">
    <property type="entry name" value="SGNH hydrolase"/>
    <property type="match status" value="1"/>
</dbReference>
<evidence type="ECO:0000313" key="2">
    <source>
        <dbReference type="Proteomes" id="UP000663845"/>
    </source>
</evidence>
<proteinExistence type="predicted"/>
<dbReference type="InterPro" id="IPR036514">
    <property type="entry name" value="SGNH_hydro_sf"/>
</dbReference>
<comment type="caution">
    <text evidence="1">The sequence shown here is derived from an EMBL/GenBank/DDBJ whole genome shotgun (WGS) entry which is preliminary data.</text>
</comment>
<dbReference type="EMBL" id="CAJNOG010000576">
    <property type="protein sequence ID" value="CAF1302462.1"/>
    <property type="molecule type" value="Genomic_DNA"/>
</dbReference>
<dbReference type="Gene3D" id="3.40.50.1110">
    <property type="entry name" value="SGNH hydrolase"/>
    <property type="match status" value="1"/>
</dbReference>
<sequence length="47" mass="5617">NRCDLVDLHSHWKELGDHPEYVSFDGFHPSSDGYQRLAQVFYQQYCK</sequence>